<dbReference type="PROSITE" id="PS50263">
    <property type="entry name" value="CN_HYDROLASE"/>
    <property type="match status" value="1"/>
</dbReference>
<feature type="domain" description="CN hydrolase" evidence="2">
    <location>
        <begin position="7"/>
        <end position="255"/>
    </location>
</feature>
<protein>
    <submittedName>
        <fullName evidence="3">Carbon-nitrogen hydrolase family protein</fullName>
    </submittedName>
</protein>
<accession>A0ABV9YYE6</accession>
<dbReference type="PANTHER" id="PTHR23088">
    <property type="entry name" value="NITRILASE-RELATED"/>
    <property type="match status" value="1"/>
</dbReference>
<reference evidence="4" key="1">
    <citation type="journal article" date="2019" name="Int. J. Syst. Evol. Microbiol.">
        <title>The Global Catalogue of Microorganisms (GCM) 10K type strain sequencing project: providing services to taxonomists for standard genome sequencing and annotation.</title>
        <authorList>
            <consortium name="The Broad Institute Genomics Platform"/>
            <consortium name="The Broad Institute Genome Sequencing Center for Infectious Disease"/>
            <person name="Wu L."/>
            <person name="Ma J."/>
        </authorList>
    </citation>
    <scope>NUCLEOTIDE SEQUENCE [LARGE SCALE GENOMIC DNA]</scope>
    <source>
        <strain evidence="4">CGMCC 1.16444</strain>
    </source>
</reference>
<evidence type="ECO:0000256" key="1">
    <source>
        <dbReference type="ARBA" id="ARBA00022801"/>
    </source>
</evidence>
<dbReference type="InterPro" id="IPR036526">
    <property type="entry name" value="C-N_Hydrolase_sf"/>
</dbReference>
<name>A0ABV9YYE6_9HYPH</name>
<comment type="caution">
    <text evidence="3">The sequence shown here is derived from an EMBL/GenBank/DDBJ whole genome shotgun (WGS) entry which is preliminary data.</text>
</comment>
<dbReference type="Gene3D" id="3.60.110.10">
    <property type="entry name" value="Carbon-nitrogen hydrolase"/>
    <property type="match status" value="1"/>
</dbReference>
<sequence>MTAETEFTVGLVQMRTGQSVAANIEAASELIREAAKAGADYVQTPEMTALMVRDRERLMATITDEEHDQALKAFRDLGKELGIFLHIGSMAIRIPGHQRVANRGFLISPDGEIRGRYDKIHMFDVDLAKGESWRESQTYQPGEIAVAADLPWGRIGLAICYDLRFSALFRALAEAGADFLTVPAAFTQQTGEAHWHALLRARAIETGSFVFAAAQGGTHEDGRETYGHSLVVDPWGRILAEGGTEPGVIVAKIDTKLVAKARSAIPVLQNGRRFSVSSPEVTPLREVSA</sequence>
<keyword evidence="1 3" id="KW-0378">Hydrolase</keyword>
<dbReference type="EMBL" id="JBHSJF010000002">
    <property type="protein sequence ID" value="MFC5066838.1"/>
    <property type="molecule type" value="Genomic_DNA"/>
</dbReference>
<dbReference type="CDD" id="cd07572">
    <property type="entry name" value="nit"/>
    <property type="match status" value="1"/>
</dbReference>
<evidence type="ECO:0000313" key="3">
    <source>
        <dbReference type="EMBL" id="MFC5066838.1"/>
    </source>
</evidence>
<organism evidence="3 4">
    <name type="scientific">Flaviflagellibacter deserti</name>
    <dbReference type="NCBI Taxonomy" id="2267266"/>
    <lineage>
        <taxon>Bacteria</taxon>
        <taxon>Pseudomonadati</taxon>
        <taxon>Pseudomonadota</taxon>
        <taxon>Alphaproteobacteria</taxon>
        <taxon>Hyphomicrobiales</taxon>
        <taxon>Flaviflagellibacter</taxon>
    </lineage>
</organism>
<dbReference type="InterPro" id="IPR045254">
    <property type="entry name" value="Nit1/2_C-N_Hydrolase"/>
</dbReference>
<dbReference type="PANTHER" id="PTHR23088:SF27">
    <property type="entry name" value="DEAMINATED GLUTATHIONE AMIDASE"/>
    <property type="match status" value="1"/>
</dbReference>
<proteinExistence type="predicted"/>
<dbReference type="GO" id="GO:0016787">
    <property type="term" value="F:hydrolase activity"/>
    <property type="evidence" value="ECO:0007669"/>
    <property type="project" value="UniProtKB-KW"/>
</dbReference>
<keyword evidence="4" id="KW-1185">Reference proteome</keyword>
<dbReference type="SUPFAM" id="SSF56317">
    <property type="entry name" value="Carbon-nitrogen hydrolase"/>
    <property type="match status" value="1"/>
</dbReference>
<gene>
    <name evidence="3" type="ORF">ACFPFW_02260</name>
</gene>
<evidence type="ECO:0000313" key="4">
    <source>
        <dbReference type="Proteomes" id="UP001595796"/>
    </source>
</evidence>
<dbReference type="Proteomes" id="UP001595796">
    <property type="component" value="Unassembled WGS sequence"/>
</dbReference>
<dbReference type="InterPro" id="IPR003010">
    <property type="entry name" value="C-N_Hydrolase"/>
</dbReference>
<evidence type="ECO:0000259" key="2">
    <source>
        <dbReference type="PROSITE" id="PS50263"/>
    </source>
</evidence>
<dbReference type="RefSeq" id="WP_114957268.1">
    <property type="nucleotide sequence ID" value="NZ_JBHSJF010000002.1"/>
</dbReference>
<dbReference type="Pfam" id="PF00795">
    <property type="entry name" value="CN_hydrolase"/>
    <property type="match status" value="1"/>
</dbReference>